<reference evidence="9 10" key="1">
    <citation type="submission" date="2023-10" db="EMBL/GenBank/DDBJ databases">
        <title>Characteristics and mechanism of a salt-tolerant marine origin heterotrophic nitrifying- aerobic denitrifying bacteria Marinobacter xestospongiae HN1.</title>
        <authorList>
            <person name="Qi R."/>
        </authorList>
    </citation>
    <scope>NUCLEOTIDE SEQUENCE [LARGE SCALE GENOMIC DNA]</scope>
    <source>
        <strain evidence="9 10">HN1</strain>
    </source>
</reference>
<name>A0ABU3VWB1_9GAMM</name>
<dbReference type="InterPro" id="IPR037294">
    <property type="entry name" value="ABC_BtuC-like"/>
</dbReference>
<feature type="transmembrane region" description="Helical" evidence="8">
    <location>
        <begin position="33"/>
        <end position="55"/>
    </location>
</feature>
<dbReference type="PANTHER" id="PTHR30472:SF24">
    <property type="entry name" value="FERRIC ENTEROBACTIN TRANSPORT SYSTEM PERMEASE PROTEIN FEPG"/>
    <property type="match status" value="1"/>
</dbReference>
<evidence type="ECO:0000256" key="4">
    <source>
        <dbReference type="ARBA" id="ARBA00022475"/>
    </source>
</evidence>
<feature type="transmembrane region" description="Helical" evidence="8">
    <location>
        <begin position="88"/>
        <end position="109"/>
    </location>
</feature>
<dbReference type="Gene3D" id="1.10.3470.10">
    <property type="entry name" value="ABC transporter involved in vitamin B12 uptake, BtuC"/>
    <property type="match status" value="1"/>
</dbReference>
<feature type="transmembrane region" description="Helical" evidence="8">
    <location>
        <begin position="216"/>
        <end position="235"/>
    </location>
</feature>
<proteinExistence type="inferred from homology"/>
<gene>
    <name evidence="9" type="ORF">RYS15_07675</name>
</gene>
<evidence type="ECO:0000256" key="1">
    <source>
        <dbReference type="ARBA" id="ARBA00004651"/>
    </source>
</evidence>
<keyword evidence="6 8" id="KW-1133">Transmembrane helix</keyword>
<evidence type="ECO:0000256" key="3">
    <source>
        <dbReference type="ARBA" id="ARBA00022448"/>
    </source>
</evidence>
<organism evidence="9 10">
    <name type="scientific">Marinobacter xestospongiae</name>
    <dbReference type="NCBI Taxonomy" id="994319"/>
    <lineage>
        <taxon>Bacteria</taxon>
        <taxon>Pseudomonadati</taxon>
        <taxon>Pseudomonadota</taxon>
        <taxon>Gammaproteobacteria</taxon>
        <taxon>Pseudomonadales</taxon>
        <taxon>Marinobacteraceae</taxon>
        <taxon>Marinobacter</taxon>
    </lineage>
</organism>
<evidence type="ECO:0000256" key="7">
    <source>
        <dbReference type="ARBA" id="ARBA00023136"/>
    </source>
</evidence>
<dbReference type="EMBL" id="JAWIIJ010000004">
    <property type="protein sequence ID" value="MDV2078559.1"/>
    <property type="molecule type" value="Genomic_DNA"/>
</dbReference>
<comment type="subcellular location">
    <subcellularLocation>
        <location evidence="1">Cell membrane</location>
        <topology evidence="1">Multi-pass membrane protein</topology>
    </subcellularLocation>
</comment>
<feature type="transmembrane region" description="Helical" evidence="8">
    <location>
        <begin position="168"/>
        <end position="186"/>
    </location>
</feature>
<feature type="transmembrane region" description="Helical" evidence="8">
    <location>
        <begin position="260"/>
        <end position="290"/>
    </location>
</feature>
<keyword evidence="4" id="KW-1003">Cell membrane</keyword>
<accession>A0ABU3VWB1</accession>
<evidence type="ECO:0000313" key="10">
    <source>
        <dbReference type="Proteomes" id="UP001269819"/>
    </source>
</evidence>
<evidence type="ECO:0000256" key="2">
    <source>
        <dbReference type="ARBA" id="ARBA00007935"/>
    </source>
</evidence>
<evidence type="ECO:0000256" key="5">
    <source>
        <dbReference type="ARBA" id="ARBA00022692"/>
    </source>
</evidence>
<dbReference type="CDD" id="cd06550">
    <property type="entry name" value="TM_ABC_iron-siderophores_like"/>
    <property type="match status" value="1"/>
</dbReference>
<evidence type="ECO:0000256" key="8">
    <source>
        <dbReference type="SAM" id="Phobius"/>
    </source>
</evidence>
<keyword evidence="7 8" id="KW-0472">Membrane</keyword>
<feature type="transmembrane region" description="Helical" evidence="8">
    <location>
        <begin position="121"/>
        <end position="138"/>
    </location>
</feature>
<keyword evidence="3" id="KW-0813">Transport</keyword>
<feature type="transmembrane region" description="Helical" evidence="8">
    <location>
        <begin position="329"/>
        <end position="348"/>
    </location>
</feature>
<protein>
    <submittedName>
        <fullName evidence="9">Iron ABC transporter permease</fullName>
    </submittedName>
</protein>
<evidence type="ECO:0000313" key="9">
    <source>
        <dbReference type="EMBL" id="MDV2078559.1"/>
    </source>
</evidence>
<feature type="transmembrane region" description="Helical" evidence="8">
    <location>
        <begin position="302"/>
        <end position="323"/>
    </location>
</feature>
<sequence>MSNSAPNSLPYQGPSDCWHLRVGRWSVLLHRRAWLVTLAMTVLLVLASLVALSIGSAQLTIADAWHTLMGQGNRLQEVMVFKIRLPRLLAVIVAGAALGLSGCLIQTLVRNRLATPDMVGVNEGATLAIVLFSLYLTAGSWPWWASPLGASLAVAALYTLCRNPGEQGYLFVVIGIALTELFQALGDFLMSTQSLVHLNSLYLWTMGHFAGQGYSVLAPVALCLLALCPLLAWLVRPLSVLPFGTATAQGLGVNVNRLQLLILSLAILVAALGTAIGGPVIFIAMAAPILASKLVRNGPVPVWIAALAGALLLVLSDTLVRVLAQPTEVPTGIMTRFLGGILLLFLLIQDRRRVD</sequence>
<comment type="similarity">
    <text evidence="2">Belongs to the binding-protein-dependent transport system permease family. FecCD subfamily.</text>
</comment>
<dbReference type="Pfam" id="PF01032">
    <property type="entry name" value="FecCD"/>
    <property type="match status" value="1"/>
</dbReference>
<dbReference type="SUPFAM" id="SSF81345">
    <property type="entry name" value="ABC transporter involved in vitamin B12 uptake, BtuC"/>
    <property type="match status" value="1"/>
</dbReference>
<keyword evidence="5 8" id="KW-0812">Transmembrane</keyword>
<keyword evidence="10" id="KW-1185">Reference proteome</keyword>
<evidence type="ECO:0000256" key="6">
    <source>
        <dbReference type="ARBA" id="ARBA00022989"/>
    </source>
</evidence>
<dbReference type="PANTHER" id="PTHR30472">
    <property type="entry name" value="FERRIC ENTEROBACTIN TRANSPORT SYSTEM PERMEASE PROTEIN"/>
    <property type="match status" value="1"/>
</dbReference>
<dbReference type="Proteomes" id="UP001269819">
    <property type="component" value="Unassembled WGS sequence"/>
</dbReference>
<comment type="caution">
    <text evidence="9">The sequence shown here is derived from an EMBL/GenBank/DDBJ whole genome shotgun (WGS) entry which is preliminary data.</text>
</comment>
<dbReference type="RefSeq" id="WP_316973309.1">
    <property type="nucleotide sequence ID" value="NZ_JAWIIJ010000004.1"/>
</dbReference>
<dbReference type="InterPro" id="IPR000522">
    <property type="entry name" value="ABC_transptr_permease_BtuC"/>
</dbReference>